<evidence type="ECO:0000313" key="1">
    <source>
        <dbReference type="EMBL" id="KAJ8108283.1"/>
    </source>
</evidence>
<reference evidence="1" key="1">
    <citation type="submission" date="2022-11" db="EMBL/GenBank/DDBJ databases">
        <title>Genome Sequence of Nemania bipapillata.</title>
        <authorList>
            <person name="Buettner E."/>
        </authorList>
    </citation>
    <scope>NUCLEOTIDE SEQUENCE</scope>
    <source>
        <strain evidence="1">CP14</strain>
    </source>
</reference>
<dbReference type="EMBL" id="JAPESX010002324">
    <property type="protein sequence ID" value="KAJ8108283.1"/>
    <property type="molecule type" value="Genomic_DNA"/>
</dbReference>
<evidence type="ECO:0000313" key="2">
    <source>
        <dbReference type="Proteomes" id="UP001153334"/>
    </source>
</evidence>
<proteinExistence type="predicted"/>
<organism evidence="1 2">
    <name type="scientific">Nemania bipapillata</name>
    <dbReference type="NCBI Taxonomy" id="110536"/>
    <lineage>
        <taxon>Eukaryota</taxon>
        <taxon>Fungi</taxon>
        <taxon>Dikarya</taxon>
        <taxon>Ascomycota</taxon>
        <taxon>Pezizomycotina</taxon>
        <taxon>Sordariomycetes</taxon>
        <taxon>Xylariomycetidae</taxon>
        <taxon>Xylariales</taxon>
        <taxon>Xylariaceae</taxon>
        <taxon>Nemania</taxon>
    </lineage>
</organism>
<gene>
    <name evidence="1" type="ORF">ONZ43_g6475</name>
</gene>
<name>A0ACC2I010_9PEZI</name>
<accession>A0ACC2I010</accession>
<dbReference type="Proteomes" id="UP001153334">
    <property type="component" value="Unassembled WGS sequence"/>
</dbReference>
<keyword evidence="2" id="KW-1185">Reference proteome</keyword>
<protein>
    <submittedName>
        <fullName evidence="1">Uncharacterized protein</fullName>
    </submittedName>
</protein>
<comment type="caution">
    <text evidence="1">The sequence shown here is derived from an EMBL/GenBank/DDBJ whole genome shotgun (WGS) entry which is preliminary data.</text>
</comment>
<sequence length="368" mass="40811">MMKAQKLKGKPWETDVEPILEKETISLFRYVDRKNKDSGLLTTLYAPYWDNSAKRIYGLKLPNPRDLPDSFDNGGFDAIDKFTFIFSTKWEDSPKKRRKRSVKVKNLCNLCYDPGKTIGTNFLDNEGLKAGQTYDKIKNKSELANNTKSSLPVGLFCIVSRACVIGNSGMVTEMLQESVDGDDIHVFMEEEKSSVKNRLSIGAIVLWKEAPPRASHYFAGDLSYEVETRVGEWLAEGGQSKITNIKLRQAPPLSPIPASRAALTGQCYPTYAGTAMLDGSTAAINYANIKHLGFGQPGFYGVPAEEASIKQSRKDFWDKINILYKELGGKKSGGVDHFFGIHDQAGTWFKGLSIESMGESQPHATPGD</sequence>